<protein>
    <recommendedName>
        <fullName evidence="7">UDP-3-O-acylglucosamine N-acyltransferase</fullName>
        <ecNumber evidence="7">2.3.1.191</ecNumber>
    </recommendedName>
</protein>
<evidence type="ECO:0000256" key="6">
    <source>
        <dbReference type="ARBA" id="ARBA00023315"/>
    </source>
</evidence>
<dbReference type="GO" id="GO:0103118">
    <property type="term" value="F:UDP-3-O-[(3R)-3-hydroxyacyl]-glucosamine N-acyltransferase activity"/>
    <property type="evidence" value="ECO:0007669"/>
    <property type="project" value="UniProtKB-EC"/>
</dbReference>
<dbReference type="InterPro" id="IPR001451">
    <property type="entry name" value="Hexapep"/>
</dbReference>
<dbReference type="STRING" id="489703.SAMN04488038_101429"/>
<dbReference type="EC" id="2.3.1.191" evidence="7"/>
<feature type="domain" description="UDP-3-O-[3-hydroxymyristoyl] glucosamine N-acyltransferase non-repeat region" evidence="8">
    <location>
        <begin position="28"/>
        <end position="93"/>
    </location>
</feature>
<evidence type="ECO:0000256" key="3">
    <source>
        <dbReference type="ARBA" id="ARBA00022679"/>
    </source>
</evidence>
<reference evidence="9 10" key="1">
    <citation type="submission" date="2016-10" db="EMBL/GenBank/DDBJ databases">
        <authorList>
            <person name="de Groot N.N."/>
        </authorList>
    </citation>
    <scope>NUCLEOTIDE SEQUENCE [LARGE SCALE GENOMIC DNA]</scope>
    <source>
        <strain evidence="9 10">DSM 25927</strain>
    </source>
</reference>
<evidence type="ECO:0000313" key="9">
    <source>
        <dbReference type="EMBL" id="SEP76859.1"/>
    </source>
</evidence>
<evidence type="ECO:0000256" key="4">
    <source>
        <dbReference type="ARBA" id="ARBA00022737"/>
    </source>
</evidence>
<dbReference type="CDD" id="cd03352">
    <property type="entry name" value="LbH_LpxD"/>
    <property type="match status" value="1"/>
</dbReference>
<dbReference type="UniPathway" id="UPA00973"/>
<organism evidence="9 10">
    <name type="scientific">Solimonas aquatica</name>
    <dbReference type="NCBI Taxonomy" id="489703"/>
    <lineage>
        <taxon>Bacteria</taxon>
        <taxon>Pseudomonadati</taxon>
        <taxon>Pseudomonadota</taxon>
        <taxon>Gammaproteobacteria</taxon>
        <taxon>Nevskiales</taxon>
        <taxon>Nevskiaceae</taxon>
        <taxon>Solimonas</taxon>
    </lineage>
</organism>
<dbReference type="GO" id="GO:0016410">
    <property type="term" value="F:N-acyltransferase activity"/>
    <property type="evidence" value="ECO:0007669"/>
    <property type="project" value="InterPro"/>
</dbReference>
<dbReference type="Pfam" id="PF04613">
    <property type="entry name" value="LpxD"/>
    <property type="match status" value="1"/>
</dbReference>
<gene>
    <name evidence="7" type="primary">lpxD</name>
    <name evidence="9" type="ORF">SAMN04488038_101429</name>
</gene>
<evidence type="ECO:0000259" key="8">
    <source>
        <dbReference type="Pfam" id="PF04613"/>
    </source>
</evidence>
<dbReference type="HAMAP" id="MF_00523">
    <property type="entry name" value="LpxD"/>
    <property type="match status" value="1"/>
</dbReference>
<comment type="catalytic activity">
    <reaction evidence="7">
        <text>a UDP-3-O-[(3R)-3-hydroxyacyl]-alpha-D-glucosamine + a (3R)-hydroxyacyl-[ACP] = a UDP-2-N,3-O-bis[(3R)-3-hydroxyacyl]-alpha-D-glucosamine + holo-[ACP] + H(+)</text>
        <dbReference type="Rhea" id="RHEA:53836"/>
        <dbReference type="Rhea" id="RHEA-COMP:9685"/>
        <dbReference type="Rhea" id="RHEA-COMP:9945"/>
        <dbReference type="ChEBI" id="CHEBI:15378"/>
        <dbReference type="ChEBI" id="CHEBI:64479"/>
        <dbReference type="ChEBI" id="CHEBI:78827"/>
        <dbReference type="ChEBI" id="CHEBI:137740"/>
        <dbReference type="ChEBI" id="CHEBI:137748"/>
        <dbReference type="EC" id="2.3.1.191"/>
    </reaction>
</comment>
<dbReference type="Gene3D" id="1.20.5.170">
    <property type="match status" value="1"/>
</dbReference>
<proteinExistence type="inferred from homology"/>
<dbReference type="PANTHER" id="PTHR43378:SF2">
    <property type="entry name" value="UDP-3-O-ACYLGLUCOSAMINE N-ACYLTRANSFERASE 1, MITOCHONDRIAL-RELATED"/>
    <property type="match status" value="1"/>
</dbReference>
<dbReference type="PANTHER" id="PTHR43378">
    <property type="entry name" value="UDP-3-O-ACYLGLUCOSAMINE N-ACYLTRANSFERASE"/>
    <property type="match status" value="1"/>
</dbReference>
<accession>A0A1H9AJM2</accession>
<sequence>MTMSENTYTLAELAQRFGLQASGDPQTRVDGVCSLLPGRAGALSFLSNPRYRAQLAQTQASIVIVKPGDAAELRGAGLIAADPYLAYARVAALFDPEREFAPGISANAAVAQDAQLGEGCYVGPAAVIEAGATLGAGVYVGPGCVIGRDARIGAGTRLVAQAHVGARVQLGERCLVQPGAVIGARGFGNALGPKGWEAVPQLGSVRIGNDVEIGAGTCIDRGTIEDTVIEDGVRLDNLIQIAHNCRIGAHTAIAACTGIAGSTVIGRRCMIGGAVGINGHIEISDDVILLAGAMVTNSIKERGAYGSAPPLEPAQDWRKTVARLRRLGRMDERLRVVESQLREAQGNKSNDDPDSF</sequence>
<keyword evidence="3 7" id="KW-0808">Transferase</keyword>
<keyword evidence="4 7" id="KW-0677">Repeat</keyword>
<dbReference type="InterPro" id="IPR007691">
    <property type="entry name" value="LpxD"/>
</dbReference>
<dbReference type="NCBIfam" id="NF002060">
    <property type="entry name" value="PRK00892.1"/>
    <property type="match status" value="1"/>
</dbReference>
<evidence type="ECO:0000256" key="1">
    <source>
        <dbReference type="ARBA" id="ARBA00022516"/>
    </source>
</evidence>
<evidence type="ECO:0000256" key="7">
    <source>
        <dbReference type="HAMAP-Rule" id="MF_00523"/>
    </source>
</evidence>
<evidence type="ECO:0000256" key="2">
    <source>
        <dbReference type="ARBA" id="ARBA00022556"/>
    </source>
</evidence>
<dbReference type="GO" id="GO:0009245">
    <property type="term" value="P:lipid A biosynthetic process"/>
    <property type="evidence" value="ECO:0007669"/>
    <property type="project" value="UniProtKB-UniRule"/>
</dbReference>
<keyword evidence="6 7" id="KW-0012">Acyltransferase</keyword>
<keyword evidence="1 7" id="KW-0444">Lipid biosynthesis</keyword>
<dbReference type="Gene3D" id="3.40.1390.10">
    <property type="entry name" value="MurE/MurF, N-terminal domain"/>
    <property type="match status" value="1"/>
</dbReference>
<evidence type="ECO:0000313" key="10">
    <source>
        <dbReference type="Proteomes" id="UP000199233"/>
    </source>
</evidence>
<dbReference type="SUPFAM" id="SSF51161">
    <property type="entry name" value="Trimeric LpxA-like enzymes"/>
    <property type="match status" value="1"/>
</dbReference>
<dbReference type="InterPro" id="IPR011004">
    <property type="entry name" value="Trimer_LpxA-like_sf"/>
</dbReference>
<dbReference type="Gene3D" id="2.160.10.10">
    <property type="entry name" value="Hexapeptide repeat proteins"/>
    <property type="match status" value="1"/>
</dbReference>
<dbReference type="NCBIfam" id="TIGR01853">
    <property type="entry name" value="lipid_A_lpxD"/>
    <property type="match status" value="1"/>
</dbReference>
<keyword evidence="10" id="KW-1185">Reference proteome</keyword>
<comment type="subunit">
    <text evidence="7">Homotrimer.</text>
</comment>
<dbReference type="EMBL" id="FOFS01000001">
    <property type="protein sequence ID" value="SEP76859.1"/>
    <property type="molecule type" value="Genomic_DNA"/>
</dbReference>
<keyword evidence="2 7" id="KW-0441">Lipid A biosynthesis</keyword>
<dbReference type="PROSITE" id="PS00101">
    <property type="entry name" value="HEXAPEP_TRANSFERASES"/>
    <property type="match status" value="1"/>
</dbReference>
<dbReference type="AlphaFoldDB" id="A0A1H9AJM2"/>
<dbReference type="Pfam" id="PF00132">
    <property type="entry name" value="Hexapep"/>
    <property type="match status" value="2"/>
</dbReference>
<dbReference type="Proteomes" id="UP000199233">
    <property type="component" value="Unassembled WGS sequence"/>
</dbReference>
<dbReference type="InterPro" id="IPR020573">
    <property type="entry name" value="UDP_GlcNAc_AcTrfase_non-rep"/>
</dbReference>
<dbReference type="GO" id="GO:0016020">
    <property type="term" value="C:membrane"/>
    <property type="evidence" value="ECO:0007669"/>
    <property type="project" value="GOC"/>
</dbReference>
<name>A0A1H9AJM2_9GAMM</name>
<keyword evidence="5 7" id="KW-0443">Lipid metabolism</keyword>
<feature type="active site" description="Proton acceptor" evidence="7">
    <location>
        <position position="243"/>
    </location>
</feature>
<comment type="function">
    <text evidence="7">Catalyzes the N-acylation of UDP-3-O-acylglucosamine using 3-hydroxyacyl-ACP as the acyl donor. Is involved in the biosynthesis of lipid A, a phosphorylated glycolipid that anchors the lipopolysaccharide to the outer membrane of the cell.</text>
</comment>
<evidence type="ECO:0000256" key="5">
    <source>
        <dbReference type="ARBA" id="ARBA00023098"/>
    </source>
</evidence>
<comment type="pathway">
    <text evidence="7">Bacterial outer membrane biogenesis; LPS lipid A biosynthesis.</text>
</comment>
<dbReference type="InterPro" id="IPR018357">
    <property type="entry name" value="Hexapep_transf_CS"/>
</dbReference>
<comment type="similarity">
    <text evidence="7">Belongs to the transferase hexapeptide repeat family. LpxD subfamily.</text>
</comment>